<evidence type="ECO:0000256" key="1">
    <source>
        <dbReference type="SAM" id="MobiDB-lite"/>
    </source>
</evidence>
<feature type="region of interest" description="Disordered" evidence="1">
    <location>
        <begin position="85"/>
        <end position="110"/>
    </location>
</feature>
<name>A0A6A4RTQ3_SCOMX</name>
<feature type="compositionally biased region" description="Basic and acidic residues" evidence="1">
    <location>
        <begin position="87"/>
        <end position="107"/>
    </location>
</feature>
<reference evidence="2 3" key="1">
    <citation type="submission" date="2019-06" db="EMBL/GenBank/DDBJ databases">
        <title>Draft genomes of female and male turbot (Scophthalmus maximus).</title>
        <authorList>
            <person name="Xu H."/>
            <person name="Xu X.-W."/>
            <person name="Shao C."/>
            <person name="Chen S."/>
        </authorList>
    </citation>
    <scope>NUCLEOTIDE SEQUENCE [LARGE SCALE GENOMIC DNA]</scope>
    <source>
        <strain evidence="2">Ysfricsl-2016a</strain>
        <tissue evidence="2">Blood</tissue>
    </source>
</reference>
<comment type="caution">
    <text evidence="2">The sequence shown here is derived from an EMBL/GenBank/DDBJ whole genome shotgun (WGS) entry which is preliminary data.</text>
</comment>
<protein>
    <submittedName>
        <fullName evidence="2">Uncharacterized protein</fullName>
    </submittedName>
</protein>
<sequence length="129" mass="13971">MIRHLHYFIKSVKHKIQSGRVCVSLLIGSVIDSSAGSRSASTCREPLNVVGTNVFTNLSNKCQDTVDELQLQLNLRNSFISHSAGNYRERSGTNTSELRREETRGGDDSAADSLAALVDISLCGGGEET</sequence>
<evidence type="ECO:0000313" key="3">
    <source>
        <dbReference type="Proteomes" id="UP000438429"/>
    </source>
</evidence>
<dbReference type="Proteomes" id="UP000438429">
    <property type="component" value="Unassembled WGS sequence"/>
</dbReference>
<proteinExistence type="predicted"/>
<evidence type="ECO:0000313" key="2">
    <source>
        <dbReference type="EMBL" id="KAF0022750.1"/>
    </source>
</evidence>
<dbReference type="EMBL" id="VEVO01000023">
    <property type="protein sequence ID" value="KAF0022750.1"/>
    <property type="molecule type" value="Genomic_DNA"/>
</dbReference>
<gene>
    <name evidence="2" type="ORF">F2P81_024731</name>
</gene>
<organism evidence="2 3">
    <name type="scientific">Scophthalmus maximus</name>
    <name type="common">Turbot</name>
    <name type="synonym">Psetta maxima</name>
    <dbReference type="NCBI Taxonomy" id="52904"/>
    <lineage>
        <taxon>Eukaryota</taxon>
        <taxon>Metazoa</taxon>
        <taxon>Chordata</taxon>
        <taxon>Craniata</taxon>
        <taxon>Vertebrata</taxon>
        <taxon>Euteleostomi</taxon>
        <taxon>Actinopterygii</taxon>
        <taxon>Neopterygii</taxon>
        <taxon>Teleostei</taxon>
        <taxon>Neoteleostei</taxon>
        <taxon>Acanthomorphata</taxon>
        <taxon>Carangaria</taxon>
        <taxon>Pleuronectiformes</taxon>
        <taxon>Pleuronectoidei</taxon>
        <taxon>Scophthalmidae</taxon>
        <taxon>Scophthalmus</taxon>
    </lineage>
</organism>
<dbReference type="AlphaFoldDB" id="A0A6A4RTQ3"/>
<accession>A0A6A4RTQ3</accession>